<accession>D4YU85</accession>
<evidence type="ECO:0000256" key="1">
    <source>
        <dbReference type="ARBA" id="ARBA00007521"/>
    </source>
</evidence>
<dbReference type="RefSeq" id="WP_006352247.1">
    <property type="nucleotide sequence ID" value="NZ_ADNY01000042.1"/>
</dbReference>
<evidence type="ECO:0000313" key="3">
    <source>
        <dbReference type="EMBL" id="EFG55231.1"/>
    </source>
</evidence>
<dbReference type="Gene3D" id="2.30.30.110">
    <property type="match status" value="1"/>
</dbReference>
<comment type="similarity">
    <text evidence="1">Belongs to the PemK/MazF family.</text>
</comment>
<dbReference type="GO" id="GO:0003677">
    <property type="term" value="F:DNA binding"/>
    <property type="evidence" value="ECO:0007669"/>
    <property type="project" value="InterPro"/>
</dbReference>
<dbReference type="OrthoDB" id="9808744at2"/>
<name>D4YU85_9LACO</name>
<dbReference type="eggNOG" id="COG2337">
    <property type="taxonomic scope" value="Bacteria"/>
</dbReference>
<evidence type="ECO:0000256" key="2">
    <source>
        <dbReference type="ARBA" id="ARBA00022649"/>
    </source>
</evidence>
<gene>
    <name evidence="3" type="ORF">HMPREF0493_1096</name>
</gene>
<organism evidence="3 4">
    <name type="scientific">Lactobacillus amylolyticus DSM 11664</name>
    <dbReference type="NCBI Taxonomy" id="585524"/>
    <lineage>
        <taxon>Bacteria</taxon>
        <taxon>Bacillati</taxon>
        <taxon>Bacillota</taxon>
        <taxon>Bacilli</taxon>
        <taxon>Lactobacillales</taxon>
        <taxon>Lactobacillaceae</taxon>
        <taxon>Lactobacillus</taxon>
    </lineage>
</organism>
<dbReference type="PATRIC" id="fig|585524.9.peg.258"/>
<dbReference type="Proteomes" id="UP000004069">
    <property type="component" value="Unassembled WGS sequence"/>
</dbReference>
<comment type="caution">
    <text evidence="3">The sequence shown here is derived from an EMBL/GenBank/DDBJ whole genome shotgun (WGS) entry which is preliminary data.</text>
</comment>
<reference evidence="3 4" key="1">
    <citation type="submission" date="2010-04" db="EMBL/GenBank/DDBJ databases">
        <authorList>
            <person name="Muzny D."/>
            <person name="Qin X."/>
            <person name="Deng J."/>
            <person name="Jiang H."/>
            <person name="Liu Y."/>
            <person name="Qu J."/>
            <person name="Song X.-Z."/>
            <person name="Zhang L."/>
            <person name="Thornton R."/>
            <person name="Coyle M."/>
            <person name="Francisco L."/>
            <person name="Jackson L."/>
            <person name="Javaid M."/>
            <person name="Korchina V."/>
            <person name="Kovar C."/>
            <person name="Mata R."/>
            <person name="Mathew T."/>
            <person name="Ngo R."/>
            <person name="Nguyen L."/>
            <person name="Nguyen N."/>
            <person name="Okwuonu G."/>
            <person name="Ongeri F."/>
            <person name="Pham C."/>
            <person name="Simmons D."/>
            <person name="Wilczek-Boney K."/>
            <person name="Hale W."/>
            <person name="Jakkamsetti A."/>
            <person name="Pham P."/>
            <person name="Ruth R."/>
            <person name="San Lucas F."/>
            <person name="Warren J."/>
            <person name="Zhang J."/>
            <person name="Zhao Z."/>
            <person name="Zhou C."/>
            <person name="Zhu D."/>
            <person name="Lee S."/>
            <person name="Bess C."/>
            <person name="Blankenburg K."/>
            <person name="Forbes L."/>
            <person name="Fu Q."/>
            <person name="Gubbala S."/>
            <person name="Hirani K."/>
            <person name="Jayaseelan J.C."/>
            <person name="Lara F."/>
            <person name="Munidasa M."/>
            <person name="Palculict T."/>
            <person name="Patil S."/>
            <person name="Pu L.-L."/>
            <person name="Saada N."/>
            <person name="Tang L."/>
            <person name="Weissenberger G."/>
            <person name="Zhu Y."/>
            <person name="Hemphill L."/>
            <person name="Shang Y."/>
            <person name="Youmans B."/>
            <person name="Ayvaz T."/>
            <person name="Ross M."/>
            <person name="Santibanez J."/>
            <person name="Aqrawi P."/>
            <person name="Gross S."/>
            <person name="Joshi V."/>
            <person name="Fowler G."/>
            <person name="Nazareth L."/>
            <person name="Reid J."/>
            <person name="Worley K."/>
            <person name="Petrosino J."/>
            <person name="Highlander S."/>
            <person name="Gibbs R."/>
        </authorList>
    </citation>
    <scope>NUCLEOTIDE SEQUENCE [LARGE SCALE GENOMIC DNA]</scope>
    <source>
        <strain evidence="3 4">DSM 11664</strain>
    </source>
</reference>
<proteinExistence type="inferred from homology"/>
<dbReference type="EMBL" id="ADNY01000042">
    <property type="protein sequence ID" value="EFG55231.1"/>
    <property type="molecule type" value="Genomic_DNA"/>
</dbReference>
<keyword evidence="4" id="KW-1185">Reference proteome</keyword>
<sequence>MQFPKKGDVIIADAEPHSGHEMGGHDPRKGNIRRHYVVMSTNEYNEATHMFIGMPITTSNKYENNPRYLPILINGNGNTGVKGYIVLWQLQNFDFESRNGKIINRVDRKLLDSLQRYVDDMVGKE</sequence>
<dbReference type="SUPFAM" id="SSF50118">
    <property type="entry name" value="Cell growth inhibitor/plasmid maintenance toxic component"/>
    <property type="match status" value="1"/>
</dbReference>
<dbReference type="InterPro" id="IPR003477">
    <property type="entry name" value="PemK-like"/>
</dbReference>
<dbReference type="Pfam" id="PF02452">
    <property type="entry name" value="PemK_toxin"/>
    <property type="match status" value="1"/>
</dbReference>
<evidence type="ECO:0000313" key="4">
    <source>
        <dbReference type="Proteomes" id="UP000004069"/>
    </source>
</evidence>
<dbReference type="InterPro" id="IPR011067">
    <property type="entry name" value="Plasmid_toxin/cell-grow_inhib"/>
</dbReference>
<keyword evidence="2" id="KW-1277">Toxin-antitoxin system</keyword>
<protein>
    <submittedName>
        <fullName evidence="3">Toxin-antitoxin system, toxin component, MazF family</fullName>
    </submittedName>
</protein>
<dbReference type="AlphaFoldDB" id="D4YU85"/>